<sequence>MSRQDRSSTSSEAAADEIDLLTLFRTFWRGRLMIGSAVVAAILLGGIYAFVLATPTFRATSVVVLETRQSATTGLESVLGALSSDSETINTEVEVLKGRELMGRVVDELNLIQDGEFNGSLRPKGLISRIKSSIFGEDEQTAEEAQRIKDGVVSALLDGIQIRNVPNSLVFQITVTSTSPVKAAKIADTVAKLYINDQLRVRFEANEVATRWLSDQVAEQRAAFESLDEQVRDFRAQTSVINGETLAAMDRQLKDTRRRIEQMTSESGELNIRIAGLPADAPTSRRMQLTNDLSRMQEQIAALTEVERTLAADFDRQSQELTRLEQLAREAEAGRLLYEHFQTRLKEVAAQQGINKADSRVLSQAVIPSGAAAPRKSMILVMSALLGAMAGAGLVLVREMRANRIRSSQELEAFTGQLVLAQIPQLKQKSSKDLIAYLARNPASAASEAVRNLRTSLLLSAAELPPKVIAVTSSVSGEGKTTTSVALAQNLTHMGKRVLLIEGDVRMRSLNHYAADVPDERKTISAALTSQAMLAEVTLKLPNIGDVILGAKSQINAADLFSSPRFAELIAEARAQYDIVLIDTPPVLVVPDSKIIAQQTDGVVFVTRWDSTTREQVAESLSQLKNVRVNLLGLVLTQVDPAGLKRYGYDAYGAYYGNRYYTQEG</sequence>
<evidence type="ECO:0000313" key="22">
    <source>
        <dbReference type="Proteomes" id="UP001149822"/>
    </source>
</evidence>
<dbReference type="InterPro" id="IPR005702">
    <property type="entry name" value="Wzc-like_C"/>
</dbReference>
<evidence type="ECO:0000256" key="7">
    <source>
        <dbReference type="ARBA" id="ARBA00022679"/>
    </source>
</evidence>
<accession>A0ABT4J9B5</accession>
<dbReference type="EMBL" id="JAPTYD010000046">
    <property type="protein sequence ID" value="MCZ0963677.1"/>
    <property type="molecule type" value="Genomic_DNA"/>
</dbReference>
<feature type="domain" description="AAA" evidence="19">
    <location>
        <begin position="467"/>
        <end position="623"/>
    </location>
</feature>
<dbReference type="Pfam" id="PF02706">
    <property type="entry name" value="Wzz"/>
    <property type="match status" value="1"/>
</dbReference>
<evidence type="ECO:0000256" key="9">
    <source>
        <dbReference type="ARBA" id="ARBA00022741"/>
    </source>
</evidence>
<keyword evidence="5" id="KW-1003">Cell membrane</keyword>
<evidence type="ECO:0000256" key="13">
    <source>
        <dbReference type="ARBA" id="ARBA00023136"/>
    </source>
</evidence>
<comment type="catalytic activity">
    <reaction evidence="15">
        <text>L-tyrosyl-[protein] + ATP = O-phospho-L-tyrosyl-[protein] + ADP + H(+)</text>
        <dbReference type="Rhea" id="RHEA:10596"/>
        <dbReference type="Rhea" id="RHEA-COMP:10136"/>
        <dbReference type="Rhea" id="RHEA-COMP:20101"/>
        <dbReference type="ChEBI" id="CHEBI:15378"/>
        <dbReference type="ChEBI" id="CHEBI:30616"/>
        <dbReference type="ChEBI" id="CHEBI:46858"/>
        <dbReference type="ChEBI" id="CHEBI:61978"/>
        <dbReference type="ChEBI" id="CHEBI:456216"/>
        <dbReference type="EC" id="2.7.10.2"/>
    </reaction>
</comment>
<protein>
    <recommendedName>
        <fullName evidence="4">non-specific protein-tyrosine kinase</fullName>
        <ecNumber evidence="4">2.7.10.2</ecNumber>
    </recommendedName>
</protein>
<dbReference type="SUPFAM" id="SSF52540">
    <property type="entry name" value="P-loop containing nucleoside triphosphate hydrolases"/>
    <property type="match status" value="1"/>
</dbReference>
<dbReference type="GO" id="GO:0004715">
    <property type="term" value="F:non-membrane spanning protein tyrosine kinase activity"/>
    <property type="evidence" value="ECO:0007669"/>
    <property type="project" value="UniProtKB-EC"/>
</dbReference>
<dbReference type="Proteomes" id="UP001149822">
    <property type="component" value="Unassembled WGS sequence"/>
</dbReference>
<evidence type="ECO:0000256" key="14">
    <source>
        <dbReference type="ARBA" id="ARBA00023137"/>
    </source>
</evidence>
<name>A0ABT4J9B5_9RHOB</name>
<evidence type="ECO:0000256" key="1">
    <source>
        <dbReference type="ARBA" id="ARBA00004429"/>
    </source>
</evidence>
<evidence type="ECO:0000313" key="21">
    <source>
        <dbReference type="EMBL" id="MCZ0963677.1"/>
    </source>
</evidence>
<keyword evidence="8 17" id="KW-0812">Transmembrane</keyword>
<comment type="caution">
    <text evidence="21">The sequence shown here is derived from an EMBL/GenBank/DDBJ whole genome shotgun (WGS) entry which is preliminary data.</text>
</comment>
<keyword evidence="7 21" id="KW-0808">Transferase</keyword>
<keyword evidence="11" id="KW-0067">ATP-binding</keyword>
<dbReference type="EC" id="2.7.10.2" evidence="4"/>
<keyword evidence="14" id="KW-0829">Tyrosine-protein kinase</keyword>
<evidence type="ECO:0000256" key="11">
    <source>
        <dbReference type="ARBA" id="ARBA00022840"/>
    </source>
</evidence>
<evidence type="ECO:0000256" key="10">
    <source>
        <dbReference type="ARBA" id="ARBA00022777"/>
    </source>
</evidence>
<keyword evidence="22" id="KW-1185">Reference proteome</keyword>
<keyword evidence="13 17" id="KW-0472">Membrane</keyword>
<dbReference type="InterPro" id="IPR027417">
    <property type="entry name" value="P-loop_NTPase"/>
</dbReference>
<gene>
    <name evidence="21" type="ORF">OU682_18915</name>
</gene>
<dbReference type="NCBIfam" id="TIGR01007">
    <property type="entry name" value="eps_fam"/>
    <property type="match status" value="1"/>
</dbReference>
<evidence type="ECO:0000259" key="18">
    <source>
        <dbReference type="Pfam" id="PF02706"/>
    </source>
</evidence>
<evidence type="ECO:0000256" key="6">
    <source>
        <dbReference type="ARBA" id="ARBA00022519"/>
    </source>
</evidence>
<feature type="transmembrane region" description="Helical" evidence="17">
    <location>
        <begin position="378"/>
        <end position="397"/>
    </location>
</feature>
<dbReference type="InterPro" id="IPR032807">
    <property type="entry name" value="GNVR"/>
</dbReference>
<dbReference type="Gene3D" id="3.40.50.300">
    <property type="entry name" value="P-loop containing nucleotide triphosphate hydrolases"/>
    <property type="match status" value="1"/>
</dbReference>
<evidence type="ECO:0000256" key="16">
    <source>
        <dbReference type="SAM" id="Coils"/>
    </source>
</evidence>
<dbReference type="Pfam" id="PF13614">
    <property type="entry name" value="AAA_31"/>
    <property type="match status" value="1"/>
</dbReference>
<keyword evidence="6" id="KW-0997">Cell inner membrane</keyword>
<feature type="transmembrane region" description="Helical" evidence="17">
    <location>
        <begin position="32"/>
        <end position="53"/>
    </location>
</feature>
<evidence type="ECO:0000256" key="17">
    <source>
        <dbReference type="SAM" id="Phobius"/>
    </source>
</evidence>
<organism evidence="21 22">
    <name type="scientific">Paracoccus benzoatiresistens</name>
    <dbReference type="NCBI Taxonomy" id="2997341"/>
    <lineage>
        <taxon>Bacteria</taxon>
        <taxon>Pseudomonadati</taxon>
        <taxon>Pseudomonadota</taxon>
        <taxon>Alphaproteobacteria</taxon>
        <taxon>Rhodobacterales</taxon>
        <taxon>Paracoccaceae</taxon>
        <taxon>Paracoccus</taxon>
    </lineage>
</organism>
<dbReference type="Pfam" id="PF13807">
    <property type="entry name" value="GNVR"/>
    <property type="match status" value="1"/>
</dbReference>
<comment type="similarity">
    <text evidence="3">Belongs to the etk/wzc family.</text>
</comment>
<dbReference type="PANTHER" id="PTHR32309">
    <property type="entry name" value="TYROSINE-PROTEIN KINASE"/>
    <property type="match status" value="1"/>
</dbReference>
<comment type="similarity">
    <text evidence="2">Belongs to the CpsD/CapB family.</text>
</comment>
<dbReference type="CDD" id="cd05387">
    <property type="entry name" value="BY-kinase"/>
    <property type="match status" value="1"/>
</dbReference>
<keyword evidence="9" id="KW-0547">Nucleotide-binding</keyword>
<evidence type="ECO:0000256" key="2">
    <source>
        <dbReference type="ARBA" id="ARBA00007316"/>
    </source>
</evidence>
<evidence type="ECO:0000259" key="19">
    <source>
        <dbReference type="Pfam" id="PF13614"/>
    </source>
</evidence>
<keyword evidence="12 17" id="KW-1133">Transmembrane helix</keyword>
<dbReference type="PANTHER" id="PTHR32309:SF13">
    <property type="entry name" value="FERRIC ENTEROBACTIN TRANSPORT PROTEIN FEPE"/>
    <property type="match status" value="1"/>
</dbReference>
<keyword evidence="10" id="KW-0418">Kinase</keyword>
<evidence type="ECO:0000256" key="12">
    <source>
        <dbReference type="ARBA" id="ARBA00022989"/>
    </source>
</evidence>
<feature type="domain" description="Polysaccharide chain length determinant N-terminal" evidence="18">
    <location>
        <begin position="16"/>
        <end position="109"/>
    </location>
</feature>
<keyword evidence="16" id="KW-0175">Coiled coil</keyword>
<evidence type="ECO:0000256" key="15">
    <source>
        <dbReference type="ARBA" id="ARBA00051245"/>
    </source>
</evidence>
<proteinExistence type="inferred from homology"/>
<evidence type="ECO:0000256" key="4">
    <source>
        <dbReference type="ARBA" id="ARBA00011903"/>
    </source>
</evidence>
<feature type="domain" description="Tyrosine-protein kinase G-rich" evidence="20">
    <location>
        <begin position="323"/>
        <end position="400"/>
    </location>
</feature>
<evidence type="ECO:0000256" key="3">
    <source>
        <dbReference type="ARBA" id="ARBA00008883"/>
    </source>
</evidence>
<dbReference type="RefSeq" id="WP_268943769.1">
    <property type="nucleotide sequence ID" value="NZ_JAPTYD010000046.1"/>
</dbReference>
<dbReference type="InterPro" id="IPR025669">
    <property type="entry name" value="AAA_dom"/>
</dbReference>
<evidence type="ECO:0000256" key="8">
    <source>
        <dbReference type="ARBA" id="ARBA00022692"/>
    </source>
</evidence>
<dbReference type="InterPro" id="IPR050445">
    <property type="entry name" value="Bact_polysacc_biosynth/exp"/>
</dbReference>
<reference evidence="21" key="1">
    <citation type="submission" date="2022-12" db="EMBL/GenBank/DDBJ databases">
        <title>Paracoccus sp. EF6 isolated from a lake water.</title>
        <authorList>
            <person name="Liu H."/>
        </authorList>
    </citation>
    <scope>NUCLEOTIDE SEQUENCE</scope>
    <source>
        <strain evidence="21">EF6</strain>
    </source>
</reference>
<feature type="coiled-coil region" evidence="16">
    <location>
        <begin position="217"/>
        <end position="334"/>
    </location>
</feature>
<dbReference type="InterPro" id="IPR003856">
    <property type="entry name" value="LPS_length_determ_N"/>
</dbReference>
<evidence type="ECO:0000256" key="5">
    <source>
        <dbReference type="ARBA" id="ARBA00022475"/>
    </source>
</evidence>
<comment type="subcellular location">
    <subcellularLocation>
        <location evidence="1">Cell inner membrane</location>
        <topology evidence="1">Multi-pass membrane protein</topology>
    </subcellularLocation>
</comment>
<evidence type="ECO:0000259" key="20">
    <source>
        <dbReference type="Pfam" id="PF13807"/>
    </source>
</evidence>